<dbReference type="VEuPathDB" id="PiroplasmaDB:TA15130"/>
<sequence length="123" mass="13757">MLTTNKEIIKLILYNFILDPMIKWDNIQNKITLKLTNHINIFTTSSTTNSSTVSIKDTYSTSNMKNIIGNNMEYKTGNGGLEVIYINEKVYSSISYSSNTSNSIRGTGNKDITKVTSSQTTKV</sequence>
<proteinExistence type="predicted"/>
<feature type="region of interest" description="Disordered" evidence="1">
    <location>
        <begin position="97"/>
        <end position="123"/>
    </location>
</feature>
<gene>
    <name evidence="2" type="ORF">TAT_000138200</name>
    <name evidence="3" type="ORF">TAV_000138300</name>
</gene>
<dbReference type="EMBL" id="UIVS01000002">
    <property type="protein sequence ID" value="SVP91193.1"/>
    <property type="molecule type" value="Genomic_DNA"/>
</dbReference>
<accession>A0A3B0MMK2</accession>
<name>A0A3B0MMK2_THEAN</name>
<organism evidence="2">
    <name type="scientific">Theileria annulata</name>
    <dbReference type="NCBI Taxonomy" id="5874"/>
    <lineage>
        <taxon>Eukaryota</taxon>
        <taxon>Sar</taxon>
        <taxon>Alveolata</taxon>
        <taxon>Apicomplexa</taxon>
        <taxon>Aconoidasida</taxon>
        <taxon>Piroplasmida</taxon>
        <taxon>Theileriidae</taxon>
        <taxon>Theileria</taxon>
    </lineage>
</organism>
<evidence type="ECO:0000313" key="3">
    <source>
        <dbReference type="EMBL" id="SVP91193.1"/>
    </source>
</evidence>
<feature type="compositionally biased region" description="Polar residues" evidence="1">
    <location>
        <begin position="114"/>
        <end position="123"/>
    </location>
</feature>
<protein>
    <submittedName>
        <fullName evidence="2">Uncharacterized protein</fullName>
    </submittedName>
</protein>
<reference evidence="2" key="1">
    <citation type="submission" date="2018-07" db="EMBL/GenBank/DDBJ databases">
        <authorList>
            <person name="Quirk P.G."/>
            <person name="Krulwich T.A."/>
        </authorList>
    </citation>
    <scope>NUCLEOTIDE SEQUENCE</scope>
    <source>
        <strain evidence="2">Anand</strain>
    </source>
</reference>
<evidence type="ECO:0000256" key="1">
    <source>
        <dbReference type="SAM" id="MobiDB-lite"/>
    </source>
</evidence>
<evidence type="ECO:0000313" key="2">
    <source>
        <dbReference type="EMBL" id="SVP90672.1"/>
    </source>
</evidence>
<dbReference type="EMBL" id="UIVT01000002">
    <property type="protein sequence ID" value="SVP90672.1"/>
    <property type="molecule type" value="Genomic_DNA"/>
</dbReference>
<dbReference type="AlphaFoldDB" id="A0A3B0MMK2"/>